<dbReference type="PANTHER" id="PTHR46013">
    <property type="entry name" value="VASCULAR CELL ADHESION MOLECULE 1"/>
    <property type="match status" value="1"/>
</dbReference>
<keyword evidence="1" id="KW-0472">Membrane</keyword>
<keyword evidence="4" id="KW-1185">Reference proteome</keyword>
<keyword evidence="2" id="KW-0732">Signal</keyword>
<keyword evidence="1" id="KW-1133">Transmembrane helix</keyword>
<evidence type="ECO:0000259" key="3">
    <source>
        <dbReference type="PROSITE" id="PS50835"/>
    </source>
</evidence>
<evidence type="ECO:0000256" key="1">
    <source>
        <dbReference type="SAM" id="Phobius"/>
    </source>
</evidence>
<dbReference type="InterPro" id="IPR036179">
    <property type="entry name" value="Ig-like_dom_sf"/>
</dbReference>
<dbReference type="PANTHER" id="PTHR46013:SF7">
    <property type="entry name" value="IG-LIKE DOMAIN-CONTAINING PROTEIN"/>
    <property type="match status" value="1"/>
</dbReference>
<dbReference type="RefSeq" id="XP_052758318.1">
    <property type="nucleotide sequence ID" value="XM_052902358.1"/>
</dbReference>
<organism evidence="4 5">
    <name type="scientific">Galleria mellonella</name>
    <name type="common">Greater wax moth</name>
    <dbReference type="NCBI Taxonomy" id="7137"/>
    <lineage>
        <taxon>Eukaryota</taxon>
        <taxon>Metazoa</taxon>
        <taxon>Ecdysozoa</taxon>
        <taxon>Arthropoda</taxon>
        <taxon>Hexapoda</taxon>
        <taxon>Insecta</taxon>
        <taxon>Pterygota</taxon>
        <taxon>Neoptera</taxon>
        <taxon>Endopterygota</taxon>
        <taxon>Lepidoptera</taxon>
        <taxon>Glossata</taxon>
        <taxon>Ditrysia</taxon>
        <taxon>Pyraloidea</taxon>
        <taxon>Pyralidae</taxon>
        <taxon>Galleriinae</taxon>
        <taxon>Galleria</taxon>
    </lineage>
</organism>
<feature type="domain" description="Ig-like" evidence="3">
    <location>
        <begin position="317"/>
        <end position="431"/>
    </location>
</feature>
<feature type="chain" id="PRO_5046686209" evidence="2">
    <location>
        <begin position="19"/>
        <end position="630"/>
    </location>
</feature>
<accession>A0ABM3N4C4</accession>
<dbReference type="SUPFAM" id="SSF48726">
    <property type="entry name" value="Immunoglobulin"/>
    <property type="match status" value="2"/>
</dbReference>
<protein>
    <submittedName>
        <fullName evidence="5">Uncharacterized protein LOC113523533</fullName>
    </submittedName>
</protein>
<reference evidence="5" key="1">
    <citation type="submission" date="2025-08" db="UniProtKB">
        <authorList>
            <consortium name="RefSeq"/>
        </authorList>
    </citation>
    <scope>IDENTIFICATION</scope>
    <source>
        <tissue evidence="5">Whole larvae</tissue>
    </source>
</reference>
<dbReference type="InterPro" id="IPR013783">
    <property type="entry name" value="Ig-like_fold"/>
</dbReference>
<keyword evidence="1" id="KW-0812">Transmembrane</keyword>
<dbReference type="Proteomes" id="UP001652740">
    <property type="component" value="Unplaced"/>
</dbReference>
<sequence length="630" mass="70014">MDFALFIFVAGCLQYTIGEYVRVENLLSMQQGIGWPHSLTVVEGHQALMKLSITLENQQSCEVTTPAGERFNVLHPPNSRYEKWTGGCGLRVRHVEASDEGRWRLTAFKPGRNITGWSEIHVEENLSSYPASPISIIDGEKHKEIELTTLNNNYCLVTQPFSESSLVSGHCRVTIDRATRAIQGNWNVLLGIPGRVSEMHVGRRVDVEAERLDVGYVHDTASKKLHLYCNILHTIKNITFCRFQKTGAEAGYNIMDGISDGSHSYYGNGFAEKHCGITLENPTPDDYTTWRCSVGVKQWVGTHTKDQTPLQALISVPQLSGQTTIKRNTNFDGIEERVIFVQENMTFSISCQSNISLAYCWFQHPNGSQFTPLPQLPTNNEDQLFWYTGESLQTGECGITFTHVKKEDAGQWTCHMGPTTHSGIELTDQVTVRVTGPLAANVVEVPANIGGEATLYCHTSNGNKPLNYCRFLSPRNLGITIDSSVTQENAILQRYYFTPERHLDYGDCSLTINPVHAQDLGEWTCAAVINESQMEARDVIVVYFDKSAPLSRAGIIGMVIGLLVLVGILAGFVGYKRGWKIPNLSINFPGRRSVANMQIQDDRSSVTSTSSSTQDIVQFDVISPVAQPRP</sequence>
<dbReference type="SMART" id="SM00409">
    <property type="entry name" value="IG"/>
    <property type="match status" value="4"/>
</dbReference>
<evidence type="ECO:0000313" key="5">
    <source>
        <dbReference type="RefSeq" id="XP_052758318.1"/>
    </source>
</evidence>
<gene>
    <name evidence="5" type="primary">LOC113523533</name>
</gene>
<feature type="transmembrane region" description="Helical" evidence="1">
    <location>
        <begin position="553"/>
        <end position="575"/>
    </location>
</feature>
<proteinExistence type="predicted"/>
<dbReference type="GeneID" id="113523533"/>
<evidence type="ECO:0000313" key="4">
    <source>
        <dbReference type="Proteomes" id="UP001652740"/>
    </source>
</evidence>
<name>A0ABM3N4C4_GALME</name>
<feature type="signal peptide" evidence="2">
    <location>
        <begin position="1"/>
        <end position="18"/>
    </location>
</feature>
<dbReference type="PROSITE" id="PS50835">
    <property type="entry name" value="IG_LIKE"/>
    <property type="match status" value="1"/>
</dbReference>
<dbReference type="InterPro" id="IPR003599">
    <property type="entry name" value="Ig_sub"/>
</dbReference>
<evidence type="ECO:0000256" key="2">
    <source>
        <dbReference type="SAM" id="SignalP"/>
    </source>
</evidence>
<dbReference type="InterPro" id="IPR007110">
    <property type="entry name" value="Ig-like_dom"/>
</dbReference>
<dbReference type="Gene3D" id="2.60.40.10">
    <property type="entry name" value="Immunoglobulins"/>
    <property type="match status" value="1"/>
</dbReference>